<dbReference type="SUPFAM" id="SSF51445">
    <property type="entry name" value="(Trans)glycosidases"/>
    <property type="match status" value="1"/>
</dbReference>
<dbReference type="GO" id="GO:0016787">
    <property type="term" value="F:hydrolase activity"/>
    <property type="evidence" value="ECO:0007669"/>
    <property type="project" value="UniProtKB-KW"/>
</dbReference>
<dbReference type="Gene3D" id="2.60.40.10">
    <property type="entry name" value="Immunoglobulins"/>
    <property type="match status" value="1"/>
</dbReference>
<dbReference type="PANTHER" id="PTHR43730">
    <property type="entry name" value="BETA-MANNOSIDASE"/>
    <property type="match status" value="1"/>
</dbReference>
<comment type="similarity">
    <text evidence="2">Belongs to the glycosyl hydrolase 2 family.</text>
</comment>
<dbReference type="Proteomes" id="UP001597479">
    <property type="component" value="Unassembled WGS sequence"/>
</dbReference>
<keyword evidence="5" id="KW-0326">Glycosidase</keyword>
<dbReference type="SUPFAM" id="SSF49785">
    <property type="entry name" value="Galactose-binding domain-like"/>
    <property type="match status" value="1"/>
</dbReference>
<evidence type="ECO:0000256" key="4">
    <source>
        <dbReference type="ARBA" id="ARBA00022801"/>
    </source>
</evidence>
<dbReference type="InterPro" id="IPR006102">
    <property type="entry name" value="Ig-like_GH2"/>
</dbReference>
<dbReference type="RefSeq" id="WP_377184570.1">
    <property type="nucleotide sequence ID" value="NZ_JBHUOG010000002.1"/>
</dbReference>
<proteinExistence type="inferred from homology"/>
<accession>A0ABW5VUQ2</accession>
<gene>
    <name evidence="8" type="ORF">ACFS27_15550</name>
</gene>
<evidence type="ECO:0000256" key="3">
    <source>
        <dbReference type="ARBA" id="ARBA00012754"/>
    </source>
</evidence>
<keyword evidence="4 8" id="KW-0378">Hydrolase</keyword>
<keyword evidence="9" id="KW-1185">Reference proteome</keyword>
<dbReference type="Pfam" id="PF00703">
    <property type="entry name" value="Glyco_hydro_2"/>
    <property type="match status" value="1"/>
</dbReference>
<evidence type="ECO:0000256" key="1">
    <source>
        <dbReference type="ARBA" id="ARBA00000829"/>
    </source>
</evidence>
<organism evidence="8 9">
    <name type="scientific">Promicromonospora vindobonensis</name>
    <dbReference type="NCBI Taxonomy" id="195748"/>
    <lineage>
        <taxon>Bacteria</taxon>
        <taxon>Bacillati</taxon>
        <taxon>Actinomycetota</taxon>
        <taxon>Actinomycetes</taxon>
        <taxon>Micrococcales</taxon>
        <taxon>Promicromonosporaceae</taxon>
        <taxon>Promicromonospora</taxon>
    </lineage>
</organism>
<dbReference type="InterPro" id="IPR050887">
    <property type="entry name" value="Beta-mannosidase_GH2"/>
</dbReference>
<dbReference type="InterPro" id="IPR036156">
    <property type="entry name" value="Beta-gal/glucu_dom_sf"/>
</dbReference>
<dbReference type="Pfam" id="PF22666">
    <property type="entry name" value="Glyco_hydro_2_N2"/>
    <property type="match status" value="1"/>
</dbReference>
<dbReference type="SUPFAM" id="SSF49303">
    <property type="entry name" value="beta-Galactosidase/glucuronidase domain"/>
    <property type="match status" value="1"/>
</dbReference>
<dbReference type="EC" id="3.2.1.25" evidence="3"/>
<reference evidence="9" key="1">
    <citation type="journal article" date="2019" name="Int. J. Syst. Evol. Microbiol.">
        <title>The Global Catalogue of Microorganisms (GCM) 10K type strain sequencing project: providing services to taxonomists for standard genome sequencing and annotation.</title>
        <authorList>
            <consortium name="The Broad Institute Genomics Platform"/>
            <consortium name="The Broad Institute Genome Sequencing Center for Infectious Disease"/>
            <person name="Wu L."/>
            <person name="Ma J."/>
        </authorList>
    </citation>
    <scope>NUCLEOTIDE SEQUENCE [LARGE SCALE GENOMIC DNA]</scope>
    <source>
        <strain evidence="9">CCM 7044</strain>
    </source>
</reference>
<dbReference type="InterPro" id="IPR017853">
    <property type="entry name" value="GH"/>
</dbReference>
<evidence type="ECO:0000256" key="2">
    <source>
        <dbReference type="ARBA" id="ARBA00007401"/>
    </source>
</evidence>
<comment type="catalytic activity">
    <reaction evidence="1">
        <text>Hydrolysis of terminal, non-reducing beta-D-mannose residues in beta-D-mannosides.</text>
        <dbReference type="EC" id="3.2.1.25"/>
    </reaction>
</comment>
<feature type="domain" description="Glycoside hydrolase family 2 immunoglobulin-like beta-sandwich" evidence="6">
    <location>
        <begin position="249"/>
        <end position="305"/>
    </location>
</feature>
<evidence type="ECO:0000313" key="8">
    <source>
        <dbReference type="EMBL" id="MFD2794974.1"/>
    </source>
</evidence>
<evidence type="ECO:0000256" key="5">
    <source>
        <dbReference type="ARBA" id="ARBA00023295"/>
    </source>
</evidence>
<dbReference type="InterPro" id="IPR054593">
    <property type="entry name" value="Beta-mannosidase-like_N2"/>
</dbReference>
<evidence type="ECO:0000313" key="9">
    <source>
        <dbReference type="Proteomes" id="UP001597479"/>
    </source>
</evidence>
<dbReference type="EMBL" id="JBHUOG010000002">
    <property type="protein sequence ID" value="MFD2794974.1"/>
    <property type="molecule type" value="Genomic_DNA"/>
</dbReference>
<dbReference type="Gene3D" id="2.60.120.260">
    <property type="entry name" value="Galactose-binding domain-like"/>
    <property type="match status" value="1"/>
</dbReference>
<dbReference type="InterPro" id="IPR013783">
    <property type="entry name" value="Ig-like_fold"/>
</dbReference>
<sequence length="845" mass="93405">MITRTSLSTGWTLRIASDAVASGVPEHVLAALPVPATVPGTVHTDLLAAGLVPDPYVDRNEITLDWIGRTDWCYERSIDLSAAPEEELVIAFDGLDTVATVTVDGEVIARSENMHRRVEVSVPVGLRREDAVLAVRFDSAWRFGEAERDRVGALPNAYPAPFNYLRKAASNFGWDWGPTLVTAGIWRDARLVRGTAPAIRRVSPTVLVEGPVGIASLAVELDRPAPVPLRLRAELAGTHVAVDLEPGARTATVRLEVQDPELWWPHGLGAQRLYDVVVRLDESGHDGGPDGGTPVDEWTGRVGFRSLRLDTTPDADGTPFVVVVNGATVPIRGANWIPDDCFLPRVTEERLRVRIGQAVDANTNLLRVWGGGVYESEAFYRVCDELGVLVWQDFLFACAAYPEDERLAAEIEAEARDNVERLMPHPSLVLWNGNNENIWGWFDWHWQEALDGREWGLGYYLKLLPEVVADVDPSRPYWAGSPYSGSMELHPNDDDHGLTHVWDVWNQVDYTVYAHHRPRFVSEFGWQAPPAWSTITRSVRDAPLTPTSPGMLHHQKAEDGNGKLERGLVPHFAVPESMTDWHFAMQLNQARAIAFGIEHFRSLRPRNFGTIVWQLNDCWPVTSWAAIDGDGRKKPLWYALRSSQATRLLTIQPTDGPGGAAAAGTDGPRGLALVGVNDGGEAWREYVTVRRLRFDGTVLAELTTRIVTDRFGSARVELPDALARPDEPGAELLVAETSTGVRTERFFREDRDLAYSPARFTTTVERVSDDTVLVTVTATTLLRDLVLLPDRLSPSAEVDDALVTLLPGQAHTFTVRGLPPGQDSDLVERPVLRTANDLVVPSRDR</sequence>
<name>A0ABW5VUQ2_9MICO</name>
<dbReference type="PANTHER" id="PTHR43730:SF1">
    <property type="entry name" value="BETA-MANNOSIDASE"/>
    <property type="match status" value="1"/>
</dbReference>
<dbReference type="Gene3D" id="3.20.20.80">
    <property type="entry name" value="Glycosidases"/>
    <property type="match status" value="1"/>
</dbReference>
<protein>
    <recommendedName>
        <fullName evidence="3">beta-mannosidase</fullName>
        <ecNumber evidence="3">3.2.1.25</ecNumber>
    </recommendedName>
</protein>
<evidence type="ECO:0000259" key="7">
    <source>
        <dbReference type="Pfam" id="PF22666"/>
    </source>
</evidence>
<evidence type="ECO:0000259" key="6">
    <source>
        <dbReference type="Pfam" id="PF00703"/>
    </source>
</evidence>
<dbReference type="InterPro" id="IPR008979">
    <property type="entry name" value="Galactose-bd-like_sf"/>
</dbReference>
<comment type="caution">
    <text evidence="8">The sequence shown here is derived from an EMBL/GenBank/DDBJ whole genome shotgun (WGS) entry which is preliminary data.</text>
</comment>
<feature type="domain" description="Beta-mannosidase-like galactose-binding" evidence="7">
    <location>
        <begin position="34"/>
        <end position="187"/>
    </location>
</feature>